<feature type="transmembrane region" description="Helical" evidence="7">
    <location>
        <begin position="77"/>
        <end position="98"/>
    </location>
</feature>
<keyword evidence="6 7" id="KW-0472">Membrane</keyword>
<organism evidence="9 10">
    <name type="scientific">Luteimonas composti</name>
    <dbReference type="NCBI Taxonomy" id="398257"/>
    <lineage>
        <taxon>Bacteria</taxon>
        <taxon>Pseudomonadati</taxon>
        <taxon>Pseudomonadota</taxon>
        <taxon>Gammaproteobacteria</taxon>
        <taxon>Lysobacterales</taxon>
        <taxon>Lysobacteraceae</taxon>
        <taxon>Luteimonas</taxon>
    </lineage>
</organism>
<comment type="caution">
    <text evidence="9">The sequence shown here is derived from an EMBL/GenBank/DDBJ whole genome shotgun (WGS) entry which is preliminary data.</text>
</comment>
<keyword evidence="4 7" id="KW-0812">Transmembrane</keyword>
<dbReference type="Proteomes" id="UP001160550">
    <property type="component" value="Unassembled WGS sequence"/>
</dbReference>
<dbReference type="CDD" id="cd06261">
    <property type="entry name" value="TM_PBP2"/>
    <property type="match status" value="1"/>
</dbReference>
<keyword evidence="10" id="KW-1185">Reference proteome</keyword>
<keyword evidence="3" id="KW-1003">Cell membrane</keyword>
<dbReference type="Gene3D" id="1.10.3720.10">
    <property type="entry name" value="MetI-like"/>
    <property type="match status" value="1"/>
</dbReference>
<accession>A0ABT6MLY4</accession>
<evidence type="ECO:0000256" key="2">
    <source>
        <dbReference type="ARBA" id="ARBA00022448"/>
    </source>
</evidence>
<gene>
    <name evidence="9" type="ORF">QF205_00740</name>
</gene>
<evidence type="ECO:0000313" key="9">
    <source>
        <dbReference type="EMBL" id="MDH7451607.1"/>
    </source>
</evidence>
<dbReference type="RefSeq" id="WP_280940811.1">
    <property type="nucleotide sequence ID" value="NZ_JARYGX010000003.1"/>
</dbReference>
<dbReference type="InterPro" id="IPR000515">
    <property type="entry name" value="MetI-like"/>
</dbReference>
<protein>
    <submittedName>
        <fullName evidence="9">Carbohydrate ABC transporter permease</fullName>
    </submittedName>
</protein>
<name>A0ABT6MLY4_9GAMM</name>
<evidence type="ECO:0000313" key="10">
    <source>
        <dbReference type="Proteomes" id="UP001160550"/>
    </source>
</evidence>
<evidence type="ECO:0000256" key="5">
    <source>
        <dbReference type="ARBA" id="ARBA00022989"/>
    </source>
</evidence>
<evidence type="ECO:0000256" key="7">
    <source>
        <dbReference type="RuleBase" id="RU363032"/>
    </source>
</evidence>
<dbReference type="PANTHER" id="PTHR43744:SF12">
    <property type="entry name" value="ABC TRANSPORTER PERMEASE PROTEIN MG189-RELATED"/>
    <property type="match status" value="1"/>
</dbReference>
<evidence type="ECO:0000259" key="8">
    <source>
        <dbReference type="PROSITE" id="PS50928"/>
    </source>
</evidence>
<feature type="transmembrane region" description="Helical" evidence="7">
    <location>
        <begin position="110"/>
        <end position="129"/>
    </location>
</feature>
<evidence type="ECO:0000256" key="4">
    <source>
        <dbReference type="ARBA" id="ARBA00022692"/>
    </source>
</evidence>
<evidence type="ECO:0000256" key="1">
    <source>
        <dbReference type="ARBA" id="ARBA00004651"/>
    </source>
</evidence>
<comment type="similarity">
    <text evidence="7">Belongs to the binding-protein-dependent transport system permease family.</text>
</comment>
<reference evidence="9" key="1">
    <citation type="journal article" date="2007" name="Int. J. Syst. Evol. Microbiol.">
        <title>Luteimonas composti sp. nov., a moderately thermophilic bacterium isolated from food waste.</title>
        <authorList>
            <person name="Young C.C."/>
            <person name="Kampfer P."/>
            <person name="Chen W.M."/>
            <person name="Yen W.S."/>
            <person name="Arun A.B."/>
            <person name="Lai W.A."/>
            <person name="Shen F.T."/>
            <person name="Rekha P.D."/>
            <person name="Lin K.Y."/>
            <person name="Chou J.H."/>
        </authorList>
    </citation>
    <scope>NUCLEOTIDE SEQUENCE</scope>
    <source>
        <strain evidence="9">CC-YY355</strain>
    </source>
</reference>
<dbReference type="PANTHER" id="PTHR43744">
    <property type="entry name" value="ABC TRANSPORTER PERMEASE PROTEIN MG189-RELATED-RELATED"/>
    <property type="match status" value="1"/>
</dbReference>
<feature type="transmembrane region" description="Helical" evidence="7">
    <location>
        <begin position="141"/>
        <end position="162"/>
    </location>
</feature>
<proteinExistence type="inferred from homology"/>
<reference evidence="9" key="2">
    <citation type="submission" date="2023-04" db="EMBL/GenBank/DDBJ databases">
        <authorList>
            <person name="Sun J.-Q."/>
        </authorList>
    </citation>
    <scope>NUCLEOTIDE SEQUENCE</scope>
    <source>
        <strain evidence="9">CC-YY355</strain>
    </source>
</reference>
<feature type="transmembrane region" description="Helical" evidence="7">
    <location>
        <begin position="12"/>
        <end position="33"/>
    </location>
</feature>
<feature type="domain" description="ABC transmembrane type-1" evidence="8">
    <location>
        <begin position="73"/>
        <end position="262"/>
    </location>
</feature>
<sequence length="277" mass="30360">MSLVGRTRREALQVNGALLVLAALSLAPLLWMLSVSLMARGEASHFPPPFLPARATLDSYRELFGSTGIGRNFGNSLLVSLAITVLSLLLNTMAGYAFAKLRFAGRERLFQLLLAALVVPAQVAMLPLFLLMKQLGLVNSFWGVIVPAMASVFGIFLVRQYARSIPDELIEAARIDGAGELRIFFQVVLPLLKPVLVTLATFTFMGAWNDFMWPLIVLTDQEHYTLPVALAALSREHIMDVELMMAGAVVTVLPVLVLFLALQRYYMQGLLLGSVKG</sequence>
<feature type="transmembrane region" description="Helical" evidence="7">
    <location>
        <begin position="183"/>
        <end position="208"/>
    </location>
</feature>
<keyword evidence="5 7" id="KW-1133">Transmembrane helix</keyword>
<dbReference type="PROSITE" id="PS50928">
    <property type="entry name" value="ABC_TM1"/>
    <property type="match status" value="1"/>
</dbReference>
<dbReference type="SUPFAM" id="SSF161098">
    <property type="entry name" value="MetI-like"/>
    <property type="match status" value="1"/>
</dbReference>
<evidence type="ECO:0000256" key="3">
    <source>
        <dbReference type="ARBA" id="ARBA00022475"/>
    </source>
</evidence>
<dbReference type="InterPro" id="IPR035906">
    <property type="entry name" value="MetI-like_sf"/>
</dbReference>
<comment type="subcellular location">
    <subcellularLocation>
        <location evidence="1 7">Cell membrane</location>
        <topology evidence="1 7">Multi-pass membrane protein</topology>
    </subcellularLocation>
</comment>
<dbReference type="EMBL" id="JARYGX010000003">
    <property type="protein sequence ID" value="MDH7451607.1"/>
    <property type="molecule type" value="Genomic_DNA"/>
</dbReference>
<feature type="transmembrane region" description="Helical" evidence="7">
    <location>
        <begin position="243"/>
        <end position="262"/>
    </location>
</feature>
<keyword evidence="2 7" id="KW-0813">Transport</keyword>
<dbReference type="Pfam" id="PF00528">
    <property type="entry name" value="BPD_transp_1"/>
    <property type="match status" value="1"/>
</dbReference>
<evidence type="ECO:0000256" key="6">
    <source>
        <dbReference type="ARBA" id="ARBA00023136"/>
    </source>
</evidence>